<dbReference type="InterPro" id="IPR004155">
    <property type="entry name" value="PBS_lyase_HEAT"/>
</dbReference>
<reference evidence="1 2" key="1">
    <citation type="journal article" date="2019" name="Int. J. Syst. Evol. Microbiol.">
        <title>The Global Catalogue of Microorganisms (GCM) 10K type strain sequencing project: providing services to taxonomists for standard genome sequencing and annotation.</title>
        <authorList>
            <consortium name="The Broad Institute Genomics Platform"/>
            <consortium name="The Broad Institute Genome Sequencing Center for Infectious Disease"/>
            <person name="Wu L."/>
            <person name="Ma J."/>
        </authorList>
    </citation>
    <scope>NUCLEOTIDE SEQUENCE [LARGE SCALE GENOMIC DNA]</scope>
    <source>
        <strain evidence="1 2">JCM 10425</strain>
    </source>
</reference>
<proteinExistence type="predicted"/>
<comment type="caution">
    <text evidence="1">The sequence shown here is derived from an EMBL/GenBank/DDBJ whole genome shotgun (WGS) entry which is preliminary data.</text>
</comment>
<dbReference type="SUPFAM" id="SSF48371">
    <property type="entry name" value="ARM repeat"/>
    <property type="match status" value="1"/>
</dbReference>
<dbReference type="InterPro" id="IPR011989">
    <property type="entry name" value="ARM-like"/>
</dbReference>
<dbReference type="EMBL" id="BAAAGX010000042">
    <property type="protein sequence ID" value="GAA0279592.1"/>
    <property type="molecule type" value="Genomic_DNA"/>
</dbReference>
<organism evidence="1 2">
    <name type="scientific">Cryptosporangium japonicum</name>
    <dbReference type="NCBI Taxonomy" id="80872"/>
    <lineage>
        <taxon>Bacteria</taxon>
        <taxon>Bacillati</taxon>
        <taxon>Actinomycetota</taxon>
        <taxon>Actinomycetes</taxon>
        <taxon>Cryptosporangiales</taxon>
        <taxon>Cryptosporangiaceae</taxon>
        <taxon>Cryptosporangium</taxon>
    </lineage>
</organism>
<dbReference type="RefSeq" id="WP_344654118.1">
    <property type="nucleotide sequence ID" value="NZ_BAAAGX010000042.1"/>
</dbReference>
<protein>
    <recommendedName>
        <fullName evidence="3">HEAT repeat domain-containing protein</fullName>
    </recommendedName>
</protein>
<name>A0ABN0V7L5_9ACTN</name>
<gene>
    <name evidence="1" type="ORF">GCM10009539_79400</name>
</gene>
<dbReference type="Pfam" id="PF13646">
    <property type="entry name" value="HEAT_2"/>
    <property type="match status" value="1"/>
</dbReference>
<evidence type="ECO:0008006" key="3">
    <source>
        <dbReference type="Google" id="ProtNLM"/>
    </source>
</evidence>
<dbReference type="Proteomes" id="UP001500967">
    <property type="component" value="Unassembled WGS sequence"/>
</dbReference>
<sequence>MRDEGIRRLIRMLATDQRVDVRVRAARTLGLLGHPAALGPLVTAVGRGQPAALRSVATTALGELGSARAVPTLVLLLGDPMLAVADAAALALLALGPVSRTALEELGRAGSTDRRTAYAVAALNLTRLADA</sequence>
<evidence type="ECO:0000313" key="1">
    <source>
        <dbReference type="EMBL" id="GAA0279592.1"/>
    </source>
</evidence>
<keyword evidence="2" id="KW-1185">Reference proteome</keyword>
<dbReference type="InterPro" id="IPR016024">
    <property type="entry name" value="ARM-type_fold"/>
</dbReference>
<accession>A0ABN0V7L5</accession>
<evidence type="ECO:0000313" key="2">
    <source>
        <dbReference type="Proteomes" id="UP001500967"/>
    </source>
</evidence>
<dbReference type="SMART" id="SM00567">
    <property type="entry name" value="EZ_HEAT"/>
    <property type="match status" value="2"/>
</dbReference>
<dbReference type="Gene3D" id="1.25.10.10">
    <property type="entry name" value="Leucine-rich Repeat Variant"/>
    <property type="match status" value="2"/>
</dbReference>